<keyword evidence="3" id="KW-1185">Reference proteome</keyword>
<feature type="signal peptide" evidence="1">
    <location>
        <begin position="1"/>
        <end position="26"/>
    </location>
</feature>
<evidence type="ECO:0000313" key="3">
    <source>
        <dbReference type="Proteomes" id="UP000503088"/>
    </source>
</evidence>
<keyword evidence="1" id="KW-0732">Signal</keyword>
<reference evidence="2 3" key="1">
    <citation type="submission" date="2020-01" db="EMBL/GenBank/DDBJ databases">
        <authorList>
            <person name="Gulvik C.A."/>
            <person name="Batra D.G."/>
        </authorList>
    </citation>
    <scope>NUCLEOTIDE SEQUENCE [LARGE SCALE GENOMIC DNA]</scope>
    <source>
        <strain evidence="2 3">W9323</strain>
    </source>
</reference>
<evidence type="ECO:0000313" key="2">
    <source>
        <dbReference type="EMBL" id="QKG85393.1"/>
    </source>
</evidence>
<gene>
    <name evidence="2" type="ORF">GXN76_13585</name>
</gene>
<dbReference type="EMBL" id="CP048104">
    <property type="protein sequence ID" value="QKG85393.1"/>
    <property type="molecule type" value="Genomic_DNA"/>
</dbReference>
<dbReference type="KEGG" id="kpul:GXN76_13585"/>
<feature type="chain" id="PRO_5028975260" description="Lactococcin 972 family bacteriocin" evidence="1">
    <location>
        <begin position="27"/>
        <end position="125"/>
    </location>
</feature>
<sequence length="125" mass="13609">MNIRKKLVQAVVVVGLLGAVPSMAFADTAETGATGGWIEGEGYFTNSLTKAKAYHKGWKESGGGGYRAVGETTWKGTNHYTRAQMYSRLTGKVCADSYRKWGTGFTRAATNYTKQCSSARTFYGR</sequence>
<protein>
    <recommendedName>
        <fullName evidence="4">Lactococcin 972 family bacteriocin</fullName>
    </recommendedName>
</protein>
<dbReference type="Proteomes" id="UP000503088">
    <property type="component" value="Chromosome"/>
</dbReference>
<proteinExistence type="predicted"/>
<dbReference type="RefSeq" id="WP_173223999.1">
    <property type="nucleotide sequence ID" value="NZ_CP048104.1"/>
</dbReference>
<organism evidence="2 3">
    <name type="scientific">Kroppenstedtia pulmonis</name>
    <dbReference type="NCBI Taxonomy" id="1380685"/>
    <lineage>
        <taxon>Bacteria</taxon>
        <taxon>Bacillati</taxon>
        <taxon>Bacillota</taxon>
        <taxon>Bacilli</taxon>
        <taxon>Bacillales</taxon>
        <taxon>Thermoactinomycetaceae</taxon>
        <taxon>Kroppenstedtia</taxon>
    </lineage>
</organism>
<name>A0A7D4BXD0_9BACL</name>
<accession>A0A7D4BXD0</accession>
<evidence type="ECO:0008006" key="4">
    <source>
        <dbReference type="Google" id="ProtNLM"/>
    </source>
</evidence>
<dbReference type="AlphaFoldDB" id="A0A7D4BXD0"/>
<evidence type="ECO:0000256" key="1">
    <source>
        <dbReference type="SAM" id="SignalP"/>
    </source>
</evidence>